<proteinExistence type="predicted"/>
<accession>A0ABT2HAZ5</accession>
<feature type="non-terminal residue" evidence="4">
    <location>
        <position position="1"/>
    </location>
</feature>
<dbReference type="Proteomes" id="UP001165586">
    <property type="component" value="Unassembled WGS sequence"/>
</dbReference>
<organism evidence="4 5">
    <name type="scientific">Herbiconiux daphne</name>
    <dbReference type="NCBI Taxonomy" id="2970914"/>
    <lineage>
        <taxon>Bacteria</taxon>
        <taxon>Bacillati</taxon>
        <taxon>Actinomycetota</taxon>
        <taxon>Actinomycetes</taxon>
        <taxon>Micrococcales</taxon>
        <taxon>Microbacteriaceae</taxon>
        <taxon>Herbiconiux</taxon>
    </lineage>
</organism>
<feature type="non-terminal residue" evidence="4">
    <location>
        <position position="220"/>
    </location>
</feature>
<evidence type="ECO:0000256" key="1">
    <source>
        <dbReference type="ARBA" id="ARBA00004328"/>
    </source>
</evidence>
<keyword evidence="2" id="KW-1188">Viral release from host cell</keyword>
<dbReference type="InterPro" id="IPR020991">
    <property type="entry name" value="Connector_podovirus"/>
</dbReference>
<evidence type="ECO:0000256" key="2">
    <source>
        <dbReference type="ARBA" id="ARBA00022612"/>
    </source>
</evidence>
<dbReference type="Pfam" id="PF12236">
    <property type="entry name" value="Head-tail_con"/>
    <property type="match status" value="1"/>
</dbReference>
<evidence type="ECO:0000256" key="3">
    <source>
        <dbReference type="ARBA" id="ARBA00023219"/>
    </source>
</evidence>
<name>A0ABT2HAZ5_9MICO</name>
<dbReference type="EMBL" id="JANLCJ010000448">
    <property type="protein sequence ID" value="MCS5737143.1"/>
    <property type="molecule type" value="Genomic_DNA"/>
</dbReference>
<dbReference type="RefSeq" id="WP_259543464.1">
    <property type="nucleotide sequence ID" value="NZ_JANLCJ010000448.1"/>
</dbReference>
<evidence type="ECO:0000313" key="5">
    <source>
        <dbReference type="Proteomes" id="UP001165586"/>
    </source>
</evidence>
<keyword evidence="5" id="KW-1185">Reference proteome</keyword>
<reference evidence="4" key="1">
    <citation type="submission" date="2022-08" db="EMBL/GenBank/DDBJ databases">
        <authorList>
            <person name="Deng Y."/>
            <person name="Han X.-F."/>
            <person name="Zhang Y.-Q."/>
        </authorList>
    </citation>
    <scope>NUCLEOTIDE SEQUENCE</scope>
    <source>
        <strain evidence="4">CPCC 203386</strain>
    </source>
</reference>
<comment type="caution">
    <text evidence="4">The sequence shown here is derived from an EMBL/GenBank/DDBJ whole genome shotgun (WGS) entry which is preliminary data.</text>
</comment>
<keyword evidence="3" id="KW-0231">Viral genome packaging</keyword>
<gene>
    <name evidence="4" type="ORF">N1032_25785</name>
</gene>
<sequence>FLHVIQPRASYAPGGKLARNMPFQSINVSLSGKTVVQESGYREFPVVAPRWSRVPGSQYGIGAVSLALPDIKELNVLKRWQKQVAELADAGMWIAEDDGILNPQTVTVGPRKIIVANSVDSMKPLMTGSDFNVSFTTEQNLQGQIRKIMMADTLGQANQGTPMTATEVQARLNLLRQQLGPVFGRYQAEYLTPLVERCFSLMLRDGALPPPPPEMEGVNF</sequence>
<protein>
    <submittedName>
        <fullName evidence="4">Portal protein</fullName>
    </submittedName>
</protein>
<comment type="subcellular location">
    <subcellularLocation>
        <location evidence="1">Virion</location>
    </subcellularLocation>
</comment>
<evidence type="ECO:0000313" key="4">
    <source>
        <dbReference type="EMBL" id="MCS5737143.1"/>
    </source>
</evidence>